<evidence type="ECO:0000256" key="1">
    <source>
        <dbReference type="SAM" id="MobiDB-lite"/>
    </source>
</evidence>
<evidence type="ECO:0000313" key="3">
    <source>
        <dbReference type="Proteomes" id="UP000193240"/>
    </source>
</evidence>
<proteinExistence type="predicted"/>
<sequence length="190" mass="21471">MESPVRSPIVTSLTIFGKSVITTCDSQPSGPLHFQSMPHEHLANRSQKLANAETQRPGIENTPFKTSPMVLRSWDVQRQASRLPSLGHPQSQICCRTPFQHSPTHSNSPKDQPINSHNRCLPSFAWQFMQPELHGTSPKHDHHTLPRCSAAEDTDGQFQVAFLQHIPHLPGGHLYRTRKMTRVAYYRGLQ</sequence>
<dbReference type="AlphaFoldDB" id="A0A1Y2M298"/>
<gene>
    <name evidence="2" type="ORF">B5807_06286</name>
</gene>
<name>A0A1Y2M298_EPING</name>
<keyword evidence="3" id="KW-1185">Reference proteome</keyword>
<dbReference type="EMBL" id="KZ107843">
    <property type="protein sequence ID" value="OSS49939.1"/>
    <property type="molecule type" value="Genomic_DNA"/>
</dbReference>
<feature type="region of interest" description="Disordered" evidence="1">
    <location>
        <begin position="96"/>
        <end position="116"/>
    </location>
</feature>
<organism evidence="2 3">
    <name type="scientific">Epicoccum nigrum</name>
    <name type="common">Soil fungus</name>
    <name type="synonym">Epicoccum purpurascens</name>
    <dbReference type="NCBI Taxonomy" id="105696"/>
    <lineage>
        <taxon>Eukaryota</taxon>
        <taxon>Fungi</taxon>
        <taxon>Dikarya</taxon>
        <taxon>Ascomycota</taxon>
        <taxon>Pezizomycotina</taxon>
        <taxon>Dothideomycetes</taxon>
        <taxon>Pleosporomycetidae</taxon>
        <taxon>Pleosporales</taxon>
        <taxon>Pleosporineae</taxon>
        <taxon>Didymellaceae</taxon>
        <taxon>Epicoccum</taxon>
    </lineage>
</organism>
<evidence type="ECO:0000313" key="2">
    <source>
        <dbReference type="EMBL" id="OSS49939.1"/>
    </source>
</evidence>
<dbReference type="InParanoid" id="A0A1Y2M298"/>
<accession>A0A1Y2M298</accession>
<reference evidence="2 3" key="1">
    <citation type="journal article" date="2017" name="Genome Announc.">
        <title>Genome sequence of the saprophytic ascomycete Epicoccum nigrum ICMP 19927 strain isolated from New Zealand.</title>
        <authorList>
            <person name="Fokin M."/>
            <person name="Fleetwood D."/>
            <person name="Weir B.S."/>
            <person name="Villas-Boas S.G."/>
        </authorList>
    </citation>
    <scope>NUCLEOTIDE SEQUENCE [LARGE SCALE GENOMIC DNA]</scope>
    <source>
        <strain evidence="2 3">ICMP 19927</strain>
    </source>
</reference>
<dbReference type="Proteomes" id="UP000193240">
    <property type="component" value="Unassembled WGS sequence"/>
</dbReference>
<protein>
    <submittedName>
        <fullName evidence="2">Uncharacterized protein</fullName>
    </submittedName>
</protein>